<evidence type="ECO:0000313" key="2">
    <source>
        <dbReference type="Proteomes" id="UP001488838"/>
    </source>
</evidence>
<keyword evidence="2" id="KW-1185">Reference proteome</keyword>
<dbReference type="Proteomes" id="UP001488838">
    <property type="component" value="Unassembled WGS sequence"/>
</dbReference>
<protein>
    <submittedName>
        <fullName evidence="1">Uncharacterized protein</fullName>
    </submittedName>
</protein>
<dbReference type="EMBL" id="JBBHLL010001038">
    <property type="protein sequence ID" value="KAK7796734.1"/>
    <property type="molecule type" value="Genomic_DNA"/>
</dbReference>
<dbReference type="AlphaFoldDB" id="A0AAW0H1G7"/>
<organism evidence="1 2">
    <name type="scientific">Myodes glareolus</name>
    <name type="common">Bank vole</name>
    <name type="synonym">Clethrionomys glareolus</name>
    <dbReference type="NCBI Taxonomy" id="447135"/>
    <lineage>
        <taxon>Eukaryota</taxon>
        <taxon>Metazoa</taxon>
        <taxon>Chordata</taxon>
        <taxon>Craniata</taxon>
        <taxon>Vertebrata</taxon>
        <taxon>Euteleostomi</taxon>
        <taxon>Mammalia</taxon>
        <taxon>Eutheria</taxon>
        <taxon>Euarchontoglires</taxon>
        <taxon>Glires</taxon>
        <taxon>Rodentia</taxon>
        <taxon>Myomorpha</taxon>
        <taxon>Muroidea</taxon>
        <taxon>Cricetidae</taxon>
        <taxon>Arvicolinae</taxon>
        <taxon>Myodes</taxon>
    </lineage>
</organism>
<gene>
    <name evidence="1" type="ORF">U0070_015051</name>
</gene>
<proteinExistence type="predicted"/>
<comment type="caution">
    <text evidence="1">The sequence shown here is derived from an EMBL/GenBank/DDBJ whole genome shotgun (WGS) entry which is preliminary data.</text>
</comment>
<evidence type="ECO:0000313" key="1">
    <source>
        <dbReference type="EMBL" id="KAK7796734.1"/>
    </source>
</evidence>
<name>A0AAW0H1G7_MYOGA</name>
<feature type="non-terminal residue" evidence="1">
    <location>
        <position position="76"/>
    </location>
</feature>
<accession>A0AAW0H1G7</accession>
<sequence length="76" mass="8254">GPVGRCPRLHCSILSLLEIRFYYIAIATLSTAEARSVSSDSDLSSIHPCLMSSIYFSGSKSGIDFTLKINIVEAED</sequence>
<feature type="non-terminal residue" evidence="1">
    <location>
        <position position="1"/>
    </location>
</feature>
<reference evidence="1 2" key="1">
    <citation type="journal article" date="2023" name="bioRxiv">
        <title>Conserved and derived expression patterns and positive selection on dental genes reveal complex evolutionary context of ever-growing rodent molars.</title>
        <authorList>
            <person name="Calamari Z.T."/>
            <person name="Song A."/>
            <person name="Cohen E."/>
            <person name="Akter M."/>
            <person name="Roy R.D."/>
            <person name="Hallikas O."/>
            <person name="Christensen M.M."/>
            <person name="Li P."/>
            <person name="Marangoni P."/>
            <person name="Jernvall J."/>
            <person name="Klein O.D."/>
        </authorList>
    </citation>
    <scope>NUCLEOTIDE SEQUENCE [LARGE SCALE GENOMIC DNA]</scope>
    <source>
        <strain evidence="1">V071</strain>
    </source>
</reference>